<keyword evidence="3" id="KW-1185">Reference proteome</keyword>
<evidence type="ECO:0000313" key="2">
    <source>
        <dbReference type="EMBL" id="PKV95138.1"/>
    </source>
</evidence>
<comment type="caution">
    <text evidence="2">The sequence shown here is derived from an EMBL/GenBank/DDBJ whole genome shotgun (WGS) entry which is preliminary data.</text>
</comment>
<organism evidence="2 3">
    <name type="scientific">Amycolatopsis echigonensis</name>
    <dbReference type="NCBI Taxonomy" id="2576905"/>
    <lineage>
        <taxon>Bacteria</taxon>
        <taxon>Bacillati</taxon>
        <taxon>Actinomycetota</taxon>
        <taxon>Actinomycetes</taxon>
        <taxon>Pseudonocardiales</taxon>
        <taxon>Pseudonocardiaceae</taxon>
        <taxon>Amycolatopsis</taxon>
    </lineage>
</organism>
<reference evidence="2 3" key="1">
    <citation type="submission" date="2017-12" db="EMBL/GenBank/DDBJ databases">
        <title>Sequencing the genomes of 1000 Actinobacteria strains.</title>
        <authorList>
            <person name="Klenk H.-P."/>
        </authorList>
    </citation>
    <scope>NUCLEOTIDE SEQUENCE [LARGE SCALE GENOMIC DNA]</scope>
    <source>
        <strain evidence="2 3">DSM 45165</strain>
    </source>
</reference>
<feature type="region of interest" description="Disordered" evidence="1">
    <location>
        <begin position="150"/>
        <end position="221"/>
    </location>
</feature>
<feature type="region of interest" description="Disordered" evidence="1">
    <location>
        <begin position="99"/>
        <end position="118"/>
    </location>
</feature>
<dbReference type="EMBL" id="PJMY01000003">
    <property type="protein sequence ID" value="PKV95138.1"/>
    <property type="molecule type" value="Genomic_DNA"/>
</dbReference>
<dbReference type="Proteomes" id="UP000233750">
    <property type="component" value="Unassembled WGS sequence"/>
</dbReference>
<protein>
    <submittedName>
        <fullName evidence="2">Uncharacterized protein</fullName>
    </submittedName>
</protein>
<proteinExistence type="predicted"/>
<gene>
    <name evidence="2" type="ORF">ATK30_6042</name>
</gene>
<dbReference type="AlphaFoldDB" id="A0A2N3WMQ1"/>
<name>A0A2N3WMQ1_9PSEU</name>
<sequence length="243" mass="25603">MVMPVLSGLVHGNPDSQRTRAWQSRFSEDSCMAIPILSGLVHGNPDSQRTRAWQSRFSEDSCVEIPVLSGITTHDPCGACGTFPKSRLLWTSRLKGPGLSVGADRLGKGRPPEEGGGLAPPGVCAAAGRCLRGFAAPGICSAAALDRPGHHATQEKGSSGAVRRSRGTPPPGHCASQDIGPPGASRHSRGEIPTPGTLRRPRGLRHPGIAPPGRIAPPRHRATLACARITNPRWRSPPWHRGG</sequence>
<accession>A0A2N3WMQ1</accession>
<evidence type="ECO:0000313" key="3">
    <source>
        <dbReference type="Proteomes" id="UP000233750"/>
    </source>
</evidence>
<evidence type="ECO:0000256" key="1">
    <source>
        <dbReference type="SAM" id="MobiDB-lite"/>
    </source>
</evidence>